<dbReference type="KEGG" id="tsy:THSYN_03770"/>
<dbReference type="Pfam" id="PF01169">
    <property type="entry name" value="GDT1"/>
    <property type="match status" value="2"/>
</dbReference>
<keyword evidence="3 6" id="KW-0812">Transmembrane</keyword>
<dbReference type="GO" id="GO:0046873">
    <property type="term" value="F:metal ion transmembrane transporter activity"/>
    <property type="evidence" value="ECO:0007669"/>
    <property type="project" value="InterPro"/>
</dbReference>
<dbReference type="Proteomes" id="UP000232638">
    <property type="component" value="Chromosome"/>
</dbReference>
<evidence type="ECO:0000256" key="5">
    <source>
        <dbReference type="ARBA" id="ARBA00023136"/>
    </source>
</evidence>
<dbReference type="OrthoDB" id="9801356at2"/>
<proteinExistence type="inferred from homology"/>
<dbReference type="PANTHER" id="PTHR12608:SF1">
    <property type="entry name" value="TRANSMEMBRANE PROTEIN 165"/>
    <property type="match status" value="1"/>
</dbReference>
<evidence type="ECO:0000256" key="6">
    <source>
        <dbReference type="RuleBase" id="RU365102"/>
    </source>
</evidence>
<comment type="similarity">
    <text evidence="2 6">Belongs to the GDT1 family.</text>
</comment>
<feature type="transmembrane region" description="Helical" evidence="6">
    <location>
        <begin position="37"/>
        <end position="61"/>
    </location>
</feature>
<keyword evidence="4 6" id="KW-1133">Transmembrane helix</keyword>
<evidence type="ECO:0000313" key="7">
    <source>
        <dbReference type="EMBL" id="AUB84635.1"/>
    </source>
</evidence>
<gene>
    <name evidence="7" type="ORF">THSYN_03770</name>
</gene>
<comment type="subcellular location">
    <subcellularLocation>
        <location evidence="1 6">Membrane</location>
        <topology evidence="1 6">Multi-pass membrane protein</topology>
    </subcellularLocation>
</comment>
<dbReference type="AlphaFoldDB" id="A0A2K8UGF5"/>
<keyword evidence="5 6" id="KW-0472">Membrane</keyword>
<evidence type="ECO:0000256" key="1">
    <source>
        <dbReference type="ARBA" id="ARBA00004141"/>
    </source>
</evidence>
<evidence type="ECO:0000256" key="2">
    <source>
        <dbReference type="ARBA" id="ARBA00009190"/>
    </source>
</evidence>
<evidence type="ECO:0000256" key="3">
    <source>
        <dbReference type="ARBA" id="ARBA00022692"/>
    </source>
</evidence>
<protein>
    <recommendedName>
        <fullName evidence="6">GDT1 family protein</fullName>
    </recommendedName>
</protein>
<reference evidence="7 8" key="1">
    <citation type="submission" date="2017-03" db="EMBL/GenBank/DDBJ databases">
        <title>Complete genome sequence of Candidatus 'Thiodictyon syntrophicum' sp. nov. strain Cad16T, a photolithoautotroph purple sulfur bacterium isolated from an alpine meromictic lake.</title>
        <authorList>
            <person name="Luedin S.M."/>
            <person name="Pothier J.F."/>
            <person name="Danza F."/>
            <person name="Storelli N."/>
            <person name="Wittwer M."/>
            <person name="Tonolla M."/>
        </authorList>
    </citation>
    <scope>NUCLEOTIDE SEQUENCE [LARGE SCALE GENOMIC DNA]</scope>
    <source>
        <strain evidence="7 8">Cad16T</strain>
    </source>
</reference>
<organism evidence="7 8">
    <name type="scientific">Candidatus Thiodictyon syntrophicum</name>
    <dbReference type="NCBI Taxonomy" id="1166950"/>
    <lineage>
        <taxon>Bacteria</taxon>
        <taxon>Pseudomonadati</taxon>
        <taxon>Pseudomonadota</taxon>
        <taxon>Gammaproteobacteria</taxon>
        <taxon>Chromatiales</taxon>
        <taxon>Chromatiaceae</taxon>
        <taxon>Thiodictyon</taxon>
    </lineage>
</organism>
<feature type="transmembrane region" description="Helical" evidence="6">
    <location>
        <begin position="165"/>
        <end position="185"/>
    </location>
</feature>
<dbReference type="PANTHER" id="PTHR12608">
    <property type="entry name" value="TRANSMEMBRANE PROTEIN HTP-1 RELATED"/>
    <property type="match status" value="1"/>
</dbReference>
<keyword evidence="8" id="KW-1185">Reference proteome</keyword>
<evidence type="ECO:0000313" key="8">
    <source>
        <dbReference type="Proteomes" id="UP000232638"/>
    </source>
</evidence>
<feature type="transmembrane region" description="Helical" evidence="6">
    <location>
        <begin position="96"/>
        <end position="112"/>
    </location>
</feature>
<feature type="transmembrane region" description="Helical" evidence="6">
    <location>
        <begin position="67"/>
        <end position="84"/>
    </location>
</feature>
<name>A0A2K8UGF5_9GAMM</name>
<evidence type="ECO:0000256" key="4">
    <source>
        <dbReference type="ARBA" id="ARBA00022989"/>
    </source>
</evidence>
<accession>A0A2K8UGF5</accession>
<dbReference type="GO" id="GO:0016020">
    <property type="term" value="C:membrane"/>
    <property type="evidence" value="ECO:0007669"/>
    <property type="project" value="UniProtKB-SubCell"/>
</dbReference>
<dbReference type="EMBL" id="CP020370">
    <property type="protein sequence ID" value="AUB84635.1"/>
    <property type="molecule type" value="Genomic_DNA"/>
</dbReference>
<feature type="transmembrane region" description="Helical" evidence="6">
    <location>
        <begin position="132"/>
        <end position="153"/>
    </location>
</feature>
<dbReference type="RefSeq" id="WP_100922287.1">
    <property type="nucleotide sequence ID" value="NZ_CP020370.1"/>
</dbReference>
<sequence>MEAFLLSTGVVALAEIGDKTQLLAFILAAQFRKPVPIILGILIATLANHALAAALGLSVAALIEPQTLRWVLGLSFIAMAIWILIPDRLDEDDAKLARFGVFGTTLIAFFIAEIGDKTQVATVALAAQYQSILLVVAGTTLGMLIANVPAVILGDRIAGRLPVHLVHRIAAAIFALLGLLTLLGVGEGYGL</sequence>
<dbReference type="InterPro" id="IPR001727">
    <property type="entry name" value="GDT1-like"/>
</dbReference>